<keyword evidence="4" id="KW-0472">Membrane</keyword>
<evidence type="ECO:0000256" key="4">
    <source>
        <dbReference type="SAM" id="Phobius"/>
    </source>
</evidence>
<dbReference type="SMART" id="SM00283">
    <property type="entry name" value="MA"/>
    <property type="match status" value="1"/>
</dbReference>
<dbReference type="GO" id="GO:0004888">
    <property type="term" value="F:transmembrane signaling receptor activity"/>
    <property type="evidence" value="ECO:0007669"/>
    <property type="project" value="InterPro"/>
</dbReference>
<dbReference type="PROSITE" id="PS50111">
    <property type="entry name" value="CHEMOTAXIS_TRANSDUC_2"/>
    <property type="match status" value="1"/>
</dbReference>
<dbReference type="InterPro" id="IPR004089">
    <property type="entry name" value="MCPsignal_dom"/>
</dbReference>
<dbReference type="OrthoDB" id="5179380at2"/>
<dbReference type="EMBL" id="VTTN01000005">
    <property type="protein sequence ID" value="KAA0595642.1"/>
    <property type="molecule type" value="Genomic_DNA"/>
</dbReference>
<dbReference type="PANTHER" id="PTHR32089:SF112">
    <property type="entry name" value="LYSOZYME-LIKE PROTEIN-RELATED"/>
    <property type="match status" value="1"/>
</dbReference>
<proteinExistence type="inferred from homology"/>
<comment type="similarity">
    <text evidence="2">Belongs to the methyl-accepting chemotaxis (MCP) protein family.</text>
</comment>
<sequence length="435" mass="45051">MNNSPSPSKIQCLLLGALMVMSVQALLSAVGEGASLTTVGFPLLAGSLTAVAAMMVGRTDRALLRMTAVCIKASQGDLESRALGAPDSGAVGLLHRNLNALLDVTDAFVREASGSMVAVSQGRYHRKVLLRGLPGAFRGAAVDINRAGDLMEAQDRELKASADRFENGVGLVVTNVTRASQKMRQDAEQMSGMATEASHRAGHIAAATEQTSANVQTVATATEELAASVAEISRQVALASGISEAAMQRAEHTNVVIQDLTKVTRQVGDIVQLINAIASQTNLLALNATIEAARAGEHGKGFAVVAAEVKALARQTSEATGEVSGKLDAIGFATAQTVSAMQDISRTVGEMSGVAQTIASAIEEQRAATEEIARNIQQAAVGTQEIATSVVGMRNAAVDTGTAAHQVLAGASGLSDEADRLRQNVDDFLLKARAM</sequence>
<dbReference type="GO" id="GO:0006935">
    <property type="term" value="P:chemotaxis"/>
    <property type="evidence" value="ECO:0007669"/>
    <property type="project" value="InterPro"/>
</dbReference>
<dbReference type="Proteomes" id="UP000324927">
    <property type="component" value="Unassembled WGS sequence"/>
</dbReference>
<gene>
    <name evidence="6" type="ORF">FZ942_14685</name>
</gene>
<dbReference type="Pfam" id="PF00015">
    <property type="entry name" value="MCPsignal"/>
    <property type="match status" value="1"/>
</dbReference>
<evidence type="ECO:0000256" key="1">
    <source>
        <dbReference type="ARBA" id="ARBA00023224"/>
    </source>
</evidence>
<accession>A0A5A9GPH6</accession>
<feature type="transmembrane region" description="Helical" evidence="4">
    <location>
        <begin position="39"/>
        <end position="57"/>
    </location>
</feature>
<dbReference type="InterPro" id="IPR004090">
    <property type="entry name" value="Chemotax_Me-accpt_rcpt"/>
</dbReference>
<keyword evidence="1 3" id="KW-0807">Transducer</keyword>
<feature type="domain" description="Methyl-accepting transducer" evidence="5">
    <location>
        <begin position="179"/>
        <end position="401"/>
    </location>
</feature>
<evidence type="ECO:0000313" key="7">
    <source>
        <dbReference type="Proteomes" id="UP000324927"/>
    </source>
</evidence>
<dbReference type="GO" id="GO:0016020">
    <property type="term" value="C:membrane"/>
    <property type="evidence" value="ECO:0007669"/>
    <property type="project" value="InterPro"/>
</dbReference>
<dbReference type="AlphaFoldDB" id="A0A5A9GPH6"/>
<comment type="caution">
    <text evidence="6">The sequence shown here is derived from an EMBL/GenBank/DDBJ whole genome shotgun (WGS) entry which is preliminary data.</text>
</comment>
<dbReference type="GO" id="GO:0007165">
    <property type="term" value="P:signal transduction"/>
    <property type="evidence" value="ECO:0007669"/>
    <property type="project" value="UniProtKB-KW"/>
</dbReference>
<dbReference type="PANTHER" id="PTHR32089">
    <property type="entry name" value="METHYL-ACCEPTING CHEMOTAXIS PROTEIN MCPB"/>
    <property type="match status" value="1"/>
</dbReference>
<dbReference type="PRINTS" id="PR00260">
    <property type="entry name" value="CHEMTRNSDUCR"/>
</dbReference>
<evidence type="ECO:0000313" key="6">
    <source>
        <dbReference type="EMBL" id="KAA0595642.1"/>
    </source>
</evidence>
<evidence type="ECO:0000256" key="2">
    <source>
        <dbReference type="ARBA" id="ARBA00029447"/>
    </source>
</evidence>
<dbReference type="SUPFAM" id="SSF58104">
    <property type="entry name" value="Methyl-accepting chemotaxis protein (MCP) signaling domain"/>
    <property type="match status" value="1"/>
</dbReference>
<keyword evidence="4" id="KW-0812">Transmembrane</keyword>
<dbReference type="Gene3D" id="1.10.287.950">
    <property type="entry name" value="Methyl-accepting chemotaxis protein"/>
    <property type="match status" value="1"/>
</dbReference>
<evidence type="ECO:0000259" key="5">
    <source>
        <dbReference type="PROSITE" id="PS50111"/>
    </source>
</evidence>
<dbReference type="RefSeq" id="WP_149231827.1">
    <property type="nucleotide sequence ID" value="NZ_VTTN01000005.1"/>
</dbReference>
<reference evidence="6 7" key="1">
    <citation type="submission" date="2019-08" db="EMBL/GenBank/DDBJ databases">
        <authorList>
            <person name="Grouzdev D."/>
            <person name="Tikhonova E."/>
            <person name="Kravchenko I."/>
        </authorList>
    </citation>
    <scope>NUCLEOTIDE SEQUENCE [LARGE SCALE GENOMIC DNA]</scope>
    <source>
        <strain evidence="6 7">59b</strain>
    </source>
</reference>
<name>A0A5A9GPH6_AZOLI</name>
<protein>
    <submittedName>
        <fullName evidence="6">Methyl-accepting chemotaxis protein</fullName>
    </submittedName>
</protein>
<organism evidence="6 7">
    <name type="scientific">Azospirillum lipoferum</name>
    <dbReference type="NCBI Taxonomy" id="193"/>
    <lineage>
        <taxon>Bacteria</taxon>
        <taxon>Pseudomonadati</taxon>
        <taxon>Pseudomonadota</taxon>
        <taxon>Alphaproteobacteria</taxon>
        <taxon>Rhodospirillales</taxon>
        <taxon>Azospirillaceae</taxon>
        <taxon>Azospirillum</taxon>
    </lineage>
</organism>
<keyword evidence="4" id="KW-1133">Transmembrane helix</keyword>
<evidence type="ECO:0000256" key="3">
    <source>
        <dbReference type="PROSITE-ProRule" id="PRU00284"/>
    </source>
</evidence>
<keyword evidence="7" id="KW-1185">Reference proteome</keyword>